<accession>A0A316J6X9</accession>
<evidence type="ECO:0000256" key="2">
    <source>
        <dbReference type="ARBA" id="ARBA00023002"/>
    </source>
</evidence>
<dbReference type="InterPro" id="IPR003680">
    <property type="entry name" value="Flavodoxin_fold"/>
</dbReference>
<organism evidence="4 5">
    <name type="scientific">Falsochrobactrum shanghaiense</name>
    <dbReference type="NCBI Taxonomy" id="2201899"/>
    <lineage>
        <taxon>Bacteria</taxon>
        <taxon>Pseudomonadati</taxon>
        <taxon>Pseudomonadota</taxon>
        <taxon>Alphaproteobacteria</taxon>
        <taxon>Hyphomicrobiales</taxon>
        <taxon>Brucellaceae</taxon>
        <taxon>Falsochrobactrum</taxon>
    </lineage>
</organism>
<dbReference type="GO" id="GO:0005829">
    <property type="term" value="C:cytosol"/>
    <property type="evidence" value="ECO:0007669"/>
    <property type="project" value="TreeGrafter"/>
</dbReference>
<reference evidence="4 5" key="1">
    <citation type="submission" date="2018-05" db="EMBL/GenBank/DDBJ databases">
        <title>Comparative genomic sequence analysis between strain HN4 and CCM 8460T (Falsochrobactrum ovis) will provide more evidence to prove that HN4 is a new species of Falsochrobactrum.</title>
        <authorList>
            <person name="Lyu W."/>
            <person name="Sun L."/>
            <person name="Yao L."/>
        </authorList>
    </citation>
    <scope>NUCLEOTIDE SEQUENCE [LARGE SCALE GENOMIC DNA]</scope>
    <source>
        <strain evidence="4 5">HN4</strain>
    </source>
</reference>
<dbReference type="EMBL" id="QGDB01000004">
    <property type="protein sequence ID" value="PWL17617.1"/>
    <property type="molecule type" value="Genomic_DNA"/>
</dbReference>
<keyword evidence="2" id="KW-0560">Oxidoreductase</keyword>
<name>A0A316J6X9_9HYPH</name>
<dbReference type="FunFam" id="3.40.50.360:FF:000054">
    <property type="entry name" value="NAD(P)H dehydrogenase, quinone 1"/>
    <property type="match status" value="1"/>
</dbReference>
<dbReference type="Proteomes" id="UP000245865">
    <property type="component" value="Unassembled WGS sequence"/>
</dbReference>
<dbReference type="InterPro" id="IPR029039">
    <property type="entry name" value="Flavoprotein-like_sf"/>
</dbReference>
<dbReference type="OrthoDB" id="9798454at2"/>
<evidence type="ECO:0000313" key="5">
    <source>
        <dbReference type="Proteomes" id="UP000245865"/>
    </source>
</evidence>
<gene>
    <name evidence="4" type="ORF">DKP76_12770</name>
</gene>
<protein>
    <submittedName>
        <fullName evidence="4">Flavodoxin family protein</fullName>
    </submittedName>
</protein>
<feature type="domain" description="Flavodoxin-like fold" evidence="3">
    <location>
        <begin position="1"/>
        <end position="209"/>
    </location>
</feature>
<dbReference type="SUPFAM" id="SSF52218">
    <property type="entry name" value="Flavoproteins"/>
    <property type="match status" value="1"/>
</dbReference>
<dbReference type="PANTHER" id="PTHR10204:SF34">
    <property type="entry name" value="NAD(P)H DEHYDROGENASE [QUINONE] 1 ISOFORM 1"/>
    <property type="match status" value="1"/>
</dbReference>
<comment type="caution">
    <text evidence="4">The sequence shown here is derived from an EMBL/GenBank/DDBJ whole genome shotgun (WGS) entry which is preliminary data.</text>
</comment>
<dbReference type="Pfam" id="PF02525">
    <property type="entry name" value="Flavodoxin_2"/>
    <property type="match status" value="1"/>
</dbReference>
<dbReference type="InterPro" id="IPR051545">
    <property type="entry name" value="NAD(P)H_dehydrogenase_qn"/>
</dbReference>
<comment type="similarity">
    <text evidence="1">Belongs to the NAD(P)H dehydrogenase (quinone) family.</text>
</comment>
<dbReference type="RefSeq" id="WP_109707178.1">
    <property type="nucleotide sequence ID" value="NZ_QGDB01000004.1"/>
</dbReference>
<evidence type="ECO:0000256" key="1">
    <source>
        <dbReference type="ARBA" id="ARBA00006252"/>
    </source>
</evidence>
<proteinExistence type="inferred from homology"/>
<sequence length="247" mass="27427">MNVLIVYAHPEPKSFNGAMKDLAVETLTSLGHSVVVSDLYAMGFNPVAGRNDIEGDPSNPEFFSLPREQTIAYENGRTASDIATEMEKLKQAELVIFQFPVWWFGMPAILKGWADRVFARGFAYISGKKYDTGIFKGKLAMIAATTGTSADTYAPDGIDGDVLTVLWPIHNGLFRYSGFDVLPPFVAYMPGRVGDDGCKNYLEAYRKRLEEIDSTPRLFFHPAEDYGPDERLKPGVLARSGIQRNVK</sequence>
<dbReference type="Gene3D" id="3.40.50.360">
    <property type="match status" value="1"/>
</dbReference>
<dbReference type="GO" id="GO:0003955">
    <property type="term" value="F:NAD(P)H dehydrogenase (quinone) activity"/>
    <property type="evidence" value="ECO:0007669"/>
    <property type="project" value="TreeGrafter"/>
</dbReference>
<evidence type="ECO:0000259" key="3">
    <source>
        <dbReference type="Pfam" id="PF02525"/>
    </source>
</evidence>
<evidence type="ECO:0000313" key="4">
    <source>
        <dbReference type="EMBL" id="PWL17617.1"/>
    </source>
</evidence>
<dbReference type="PANTHER" id="PTHR10204">
    <property type="entry name" value="NAD P H OXIDOREDUCTASE-RELATED"/>
    <property type="match status" value="1"/>
</dbReference>
<keyword evidence="5" id="KW-1185">Reference proteome</keyword>
<dbReference type="AlphaFoldDB" id="A0A316J6X9"/>